<evidence type="ECO:0008006" key="8">
    <source>
        <dbReference type="Google" id="ProtNLM"/>
    </source>
</evidence>
<organism evidence="7">
    <name type="scientific">viral metagenome</name>
    <dbReference type="NCBI Taxonomy" id="1070528"/>
    <lineage>
        <taxon>unclassified sequences</taxon>
        <taxon>metagenomes</taxon>
        <taxon>organismal metagenomes</taxon>
    </lineage>
</organism>
<dbReference type="GO" id="GO:0003723">
    <property type="term" value="F:RNA binding"/>
    <property type="evidence" value="ECO:0007669"/>
    <property type="project" value="TreeGrafter"/>
</dbReference>
<protein>
    <recommendedName>
        <fullName evidence="8">Xrn1 N-terminal domain-containing protein</fullName>
    </recommendedName>
</protein>
<accession>A0A6C0HHF6</accession>
<evidence type="ECO:0000256" key="3">
    <source>
        <dbReference type="ARBA" id="ARBA00022839"/>
    </source>
</evidence>
<dbReference type="AlphaFoldDB" id="A0A6C0HHF6"/>
<evidence type="ECO:0000256" key="2">
    <source>
        <dbReference type="ARBA" id="ARBA00022801"/>
    </source>
</evidence>
<comment type="similarity">
    <text evidence="4">Belongs to the 5'-3' exonuclease family.</text>
</comment>
<feature type="domain" description="Xrn1 N-terminal" evidence="5">
    <location>
        <begin position="1"/>
        <end position="219"/>
    </location>
</feature>
<dbReference type="InterPro" id="IPR027073">
    <property type="entry name" value="5_3_exoribonuclease"/>
</dbReference>
<keyword evidence="3" id="KW-0269">Exonuclease</keyword>
<feature type="domain" description="Xrn1 helical" evidence="6">
    <location>
        <begin position="267"/>
        <end position="374"/>
    </location>
</feature>
<dbReference type="EMBL" id="MN739959">
    <property type="protein sequence ID" value="QHT80061.1"/>
    <property type="molecule type" value="Genomic_DNA"/>
</dbReference>
<proteinExistence type="inferred from homology"/>
<evidence type="ECO:0000259" key="6">
    <source>
        <dbReference type="Pfam" id="PF17846"/>
    </source>
</evidence>
<reference evidence="7" key="1">
    <citation type="journal article" date="2020" name="Nature">
        <title>Giant virus diversity and host interactions through global metagenomics.</title>
        <authorList>
            <person name="Schulz F."/>
            <person name="Roux S."/>
            <person name="Paez-Espino D."/>
            <person name="Jungbluth S."/>
            <person name="Walsh D.A."/>
            <person name="Denef V.J."/>
            <person name="McMahon K.D."/>
            <person name="Konstantinidis K.T."/>
            <person name="Eloe-Fadrosh E.A."/>
            <person name="Kyrpides N.C."/>
            <person name="Woyke T."/>
        </authorList>
    </citation>
    <scope>NUCLEOTIDE SEQUENCE</scope>
    <source>
        <strain evidence="7">GVMAG-M-3300023184-105</strain>
    </source>
</reference>
<sequence>MGIPSYFAYIIKNHAHILSTLHFQKNVARTPFSKLYMDCNSIIYDAFHNLEKLESYQTMDMSEIERYIIADVIANIKKYIHFINPSNTIYIAFDGVAPFAKMEQQRTRRYKSQHLSTLPFITNKSRWNTASITPGTNFMNTLSSQIAHEFEHKYAAYGVKQIIVSGSNVPGEGEHKMYEHLRANSNIHDNVAIYGLDSDLIMLSIFHTIYCYNIYIFREAIVFGDTKTHKYSNPADSKLPLFLNVHKFMKSISKEMACDNFYDKYRVFDYVFLCFFLGNDFLPHFPAANIRTHGIQVLLDTYRKVVAKPGQYLITRNGEQIIWKNVNILVKELAKNEHTLLLQEYDLRDKWDKRQWPETTPKEKEELINNSPVIFRAEEKYIAPKDAHWETRYYNALFHKPENTDDTLFVKMVSTNYLEGLEWVFKYYTKGCPDWKWKYNYHYPPLFADLIKYVPHFASEFIVPNTSIPFSPYVQLSYVLPPEQLCLLPESIRTYLFATYPELTSKMEFQWAFCRYFWEAHNTNNPFSLEKMESLQRELPRLIV</sequence>
<dbReference type="Pfam" id="PF17846">
    <property type="entry name" value="XRN_M"/>
    <property type="match status" value="2"/>
</dbReference>
<dbReference type="PANTHER" id="PTHR12341">
    <property type="entry name" value="5'-&gt;3' EXORIBONUCLEASE"/>
    <property type="match status" value="1"/>
</dbReference>
<keyword evidence="1" id="KW-0540">Nuclease</keyword>
<name>A0A6C0HHF6_9ZZZZ</name>
<dbReference type="GO" id="GO:0004534">
    <property type="term" value="F:5'-3' RNA exonuclease activity"/>
    <property type="evidence" value="ECO:0007669"/>
    <property type="project" value="TreeGrafter"/>
</dbReference>
<dbReference type="InterPro" id="IPR004859">
    <property type="entry name" value="Xrn1_N"/>
</dbReference>
<dbReference type="PANTHER" id="PTHR12341:SF7">
    <property type="entry name" value="5'-3' EXORIBONUCLEASE 1"/>
    <property type="match status" value="1"/>
</dbReference>
<dbReference type="Gene3D" id="3.40.50.12390">
    <property type="match status" value="1"/>
</dbReference>
<evidence type="ECO:0000256" key="4">
    <source>
        <dbReference type="ARBA" id="ARBA00038299"/>
    </source>
</evidence>
<keyword evidence="2" id="KW-0378">Hydrolase</keyword>
<feature type="domain" description="Xrn1 helical" evidence="6">
    <location>
        <begin position="389"/>
        <end position="491"/>
    </location>
</feature>
<dbReference type="GO" id="GO:0000956">
    <property type="term" value="P:nuclear-transcribed mRNA catabolic process"/>
    <property type="evidence" value="ECO:0007669"/>
    <property type="project" value="TreeGrafter"/>
</dbReference>
<evidence type="ECO:0000256" key="1">
    <source>
        <dbReference type="ARBA" id="ARBA00022722"/>
    </source>
</evidence>
<evidence type="ECO:0000313" key="7">
    <source>
        <dbReference type="EMBL" id="QHT80061.1"/>
    </source>
</evidence>
<evidence type="ECO:0000259" key="5">
    <source>
        <dbReference type="Pfam" id="PF03159"/>
    </source>
</evidence>
<dbReference type="Pfam" id="PF03159">
    <property type="entry name" value="XRN_N"/>
    <property type="match status" value="1"/>
</dbReference>
<dbReference type="InterPro" id="IPR041412">
    <property type="entry name" value="Xrn1_helical"/>
</dbReference>
<dbReference type="GO" id="GO:0005634">
    <property type="term" value="C:nucleus"/>
    <property type="evidence" value="ECO:0007669"/>
    <property type="project" value="TreeGrafter"/>
</dbReference>